<reference evidence="2" key="1">
    <citation type="submission" date="2014-01" db="EMBL/GenBank/DDBJ databases">
        <authorList>
            <person name="Brown-Elliot B."/>
            <person name="Wallace R."/>
            <person name="Lenaerts A."/>
            <person name="Ordway D."/>
            <person name="DeGroote M.A."/>
            <person name="Parker T."/>
            <person name="Sizemore C."/>
            <person name="Tallon L.J."/>
            <person name="Sadzewicz L.K."/>
            <person name="Sengamalay N."/>
            <person name="Fraser C.M."/>
            <person name="Hine E."/>
            <person name="Shefchek K.A."/>
            <person name="Das S.P."/>
            <person name="Tettelin H."/>
        </authorList>
    </citation>
    <scope>NUCLEOTIDE SEQUENCE [LARGE SCALE GENOMIC DNA]</scope>
    <source>
        <strain evidence="2">4042</strain>
    </source>
</reference>
<feature type="compositionally biased region" description="Basic and acidic residues" evidence="1">
    <location>
        <begin position="262"/>
        <end position="274"/>
    </location>
</feature>
<protein>
    <submittedName>
        <fullName evidence="2">Uncharacterized protein</fullName>
    </submittedName>
</protein>
<name>X8DLU2_MYCXE</name>
<dbReference type="AlphaFoldDB" id="X8DLU2"/>
<feature type="region of interest" description="Disordered" evidence="1">
    <location>
        <begin position="93"/>
        <end position="115"/>
    </location>
</feature>
<feature type="region of interest" description="Disordered" evidence="1">
    <location>
        <begin position="51"/>
        <end position="72"/>
    </location>
</feature>
<comment type="caution">
    <text evidence="2">The sequence shown here is derived from an EMBL/GenBank/DDBJ whole genome shotgun (WGS) entry which is preliminary data.</text>
</comment>
<dbReference type="EMBL" id="JAOB01000015">
    <property type="protein sequence ID" value="EUA68430.1"/>
    <property type="molecule type" value="Genomic_DNA"/>
</dbReference>
<feature type="region of interest" description="Disordered" evidence="1">
    <location>
        <begin position="257"/>
        <end position="285"/>
    </location>
</feature>
<sequence length="285" mass="30433">MIAFSTASAPELNSAERLSPRPGQPVELLGDGDVVLVRGHHEAGVGELGDLRADGVHHPRGRVADRGDRDPRAEVDQPVAVDILDNPAAGARRVDRHDAADPAGHRGGSTLGQFQRGRARDFGEEVATLVDGGTSVSSRAVRVARWFEPIRGGSATTATRVAGYADGGTSGGRQALDVGSHHQPLSHASGCAATPSGRHTLAVGSHHWPLPQSSGCGRHPAADRHRRWGPPLARVALQRQRRVSRSAHVGLRVPPPAVRALRGTDGRRHGDRESHRRHCHYHDNR</sequence>
<feature type="compositionally biased region" description="Basic residues" evidence="1">
    <location>
        <begin position="275"/>
        <end position="285"/>
    </location>
</feature>
<proteinExistence type="predicted"/>
<accession>X8DLU2</accession>
<evidence type="ECO:0000313" key="2">
    <source>
        <dbReference type="EMBL" id="EUA68430.1"/>
    </source>
</evidence>
<dbReference type="PATRIC" id="fig|1299334.3.peg.1795"/>
<gene>
    <name evidence="2" type="ORF">I553_3601</name>
</gene>
<evidence type="ECO:0000256" key="1">
    <source>
        <dbReference type="SAM" id="MobiDB-lite"/>
    </source>
</evidence>
<feature type="region of interest" description="Disordered" evidence="1">
    <location>
        <begin position="1"/>
        <end position="30"/>
    </location>
</feature>
<feature type="compositionally biased region" description="Basic and acidic residues" evidence="1">
    <location>
        <begin position="93"/>
        <end position="104"/>
    </location>
</feature>
<organism evidence="2">
    <name type="scientific">Mycobacterium xenopi 4042</name>
    <dbReference type="NCBI Taxonomy" id="1299334"/>
    <lineage>
        <taxon>Bacteria</taxon>
        <taxon>Bacillati</taxon>
        <taxon>Actinomycetota</taxon>
        <taxon>Actinomycetes</taxon>
        <taxon>Mycobacteriales</taxon>
        <taxon>Mycobacteriaceae</taxon>
        <taxon>Mycobacterium</taxon>
    </lineage>
</organism>